<keyword evidence="3 10" id="KW-0285">Flavoprotein</keyword>
<evidence type="ECO:0000256" key="3">
    <source>
        <dbReference type="ARBA" id="ARBA00022630"/>
    </source>
</evidence>
<dbReference type="GO" id="GO:0050660">
    <property type="term" value="F:flavin adenine dinucleotide binding"/>
    <property type="evidence" value="ECO:0007669"/>
    <property type="project" value="UniProtKB-UniRule"/>
</dbReference>
<comment type="cofactor">
    <cofactor evidence="10">
        <name>FAD</name>
        <dbReference type="ChEBI" id="CHEBI:57692"/>
    </cofactor>
</comment>
<keyword evidence="9 10" id="KW-0511">Multifunctional enzyme</keyword>
<dbReference type="Pfam" id="PF01266">
    <property type="entry name" value="DAO"/>
    <property type="match status" value="1"/>
</dbReference>
<proteinExistence type="inferred from homology"/>
<keyword evidence="8 10" id="KW-0560">Oxidoreductase</keyword>
<feature type="domain" description="FAD dependent oxidoreductase" evidence="11">
    <location>
        <begin position="257"/>
        <end position="625"/>
    </location>
</feature>
<keyword evidence="1 10" id="KW-0963">Cytoplasm</keyword>
<feature type="region of interest" description="FAD-dependent cmnm(5)s(2)U34 oxidoreductase" evidence="10">
    <location>
        <begin position="261"/>
        <end position="658"/>
    </location>
</feature>
<evidence type="ECO:0000256" key="1">
    <source>
        <dbReference type="ARBA" id="ARBA00022490"/>
    </source>
</evidence>
<dbReference type="InterPro" id="IPR006076">
    <property type="entry name" value="FAD-dep_OxRdtase"/>
</dbReference>
<evidence type="ECO:0000256" key="6">
    <source>
        <dbReference type="ARBA" id="ARBA00022694"/>
    </source>
</evidence>
<dbReference type="GO" id="GO:0032259">
    <property type="term" value="P:methylation"/>
    <property type="evidence" value="ECO:0007669"/>
    <property type="project" value="UniProtKB-KW"/>
</dbReference>
<keyword evidence="4 10" id="KW-0808">Transferase</keyword>
<keyword evidence="5 10" id="KW-0949">S-adenosyl-L-methionine</keyword>
<dbReference type="SUPFAM" id="SSF51905">
    <property type="entry name" value="FAD/NAD(P)-binding domain"/>
    <property type="match status" value="1"/>
</dbReference>
<dbReference type="SUPFAM" id="SSF54373">
    <property type="entry name" value="FAD-linked reductases, C-terminal domain"/>
    <property type="match status" value="1"/>
</dbReference>
<comment type="subcellular location">
    <subcellularLocation>
        <location evidence="10">Cytoplasm</location>
    </subcellularLocation>
</comment>
<dbReference type="InterPro" id="IPR036188">
    <property type="entry name" value="FAD/NAD-bd_sf"/>
</dbReference>
<dbReference type="GO" id="GO:0004808">
    <property type="term" value="F:tRNA (5-methylaminomethyl-2-thiouridylate)(34)-methyltransferase activity"/>
    <property type="evidence" value="ECO:0007669"/>
    <property type="project" value="UniProtKB-EC"/>
</dbReference>
<dbReference type="PANTHER" id="PTHR13847">
    <property type="entry name" value="SARCOSINE DEHYDROGENASE-RELATED"/>
    <property type="match status" value="1"/>
</dbReference>
<reference evidence="14" key="1">
    <citation type="submission" date="2017-09" db="EMBL/GenBank/DDBJ databases">
        <title>FDA dAtabase for Regulatory Grade micrObial Sequences (FDA-ARGOS): Supporting development and validation of Infectious Disease Dx tests.</title>
        <authorList>
            <person name="Minogue T."/>
            <person name="Wolcott M."/>
            <person name="Wasieloski L."/>
            <person name="Aguilar W."/>
            <person name="Moore D."/>
            <person name="Tallon L."/>
            <person name="Sadzewicz L."/>
            <person name="Ott S."/>
            <person name="Zhao X."/>
            <person name="Nagaraj S."/>
            <person name="Vavikolanu K."/>
            <person name="Aluvathingal J."/>
            <person name="Nadendla S."/>
            <person name="Sichtig H."/>
        </authorList>
    </citation>
    <scope>NUCLEOTIDE SEQUENCE [LARGE SCALE GENOMIC DNA]</scope>
    <source>
        <strain evidence="14">FDAARGOS_390</strain>
    </source>
</reference>
<dbReference type="InterPro" id="IPR017610">
    <property type="entry name" value="tRNA_S-uridine_synth_MnmC_C"/>
</dbReference>
<dbReference type="InterPro" id="IPR008471">
    <property type="entry name" value="MnmC-like_methylTransf"/>
</dbReference>
<gene>
    <name evidence="10" type="primary">mnmC</name>
    <name evidence="13" type="ORF">CRM94_18010</name>
</gene>
<name>A0A2A7RZQ8_BURGA</name>
<dbReference type="RefSeq" id="WP_098153480.1">
    <property type="nucleotide sequence ID" value="NZ_CADEXJ010000001.1"/>
</dbReference>
<dbReference type="GO" id="GO:0016645">
    <property type="term" value="F:oxidoreductase activity, acting on the CH-NH group of donors"/>
    <property type="evidence" value="ECO:0007669"/>
    <property type="project" value="InterPro"/>
</dbReference>
<dbReference type="EMBL" id="PDDY01000004">
    <property type="protein sequence ID" value="PEH36535.1"/>
    <property type="molecule type" value="Genomic_DNA"/>
</dbReference>
<feature type="domain" description="MnmC-like methyltransferase" evidence="12">
    <location>
        <begin position="119"/>
        <end position="234"/>
    </location>
</feature>
<dbReference type="Gene3D" id="3.30.9.10">
    <property type="entry name" value="D-Amino Acid Oxidase, subunit A, domain 2"/>
    <property type="match status" value="1"/>
</dbReference>
<dbReference type="InterPro" id="IPR023032">
    <property type="entry name" value="tRNA_MAMT_biosynth_bifunc_MnmC"/>
</dbReference>
<dbReference type="EC" id="1.5.-.-" evidence="10"/>
<dbReference type="Proteomes" id="UP000220629">
    <property type="component" value="Unassembled WGS sequence"/>
</dbReference>
<keyword evidence="6 10" id="KW-0819">tRNA processing</keyword>
<dbReference type="Gene3D" id="3.50.50.60">
    <property type="entry name" value="FAD/NAD(P)-binding domain"/>
    <property type="match status" value="1"/>
</dbReference>
<dbReference type="PANTHER" id="PTHR13847:SF283">
    <property type="entry name" value="TRNA 5-METHYLAMINOMETHYL-2-THIOURIDINE BIOSYNTHESIS BIFUNCTIONAL PROTEIN MNMC"/>
    <property type="match status" value="1"/>
</dbReference>
<evidence type="ECO:0000256" key="5">
    <source>
        <dbReference type="ARBA" id="ARBA00022691"/>
    </source>
</evidence>
<dbReference type="NCBIfam" id="NF033855">
    <property type="entry name" value="tRNA_MNMC2"/>
    <property type="match status" value="1"/>
</dbReference>
<comment type="catalytic activity">
    <reaction evidence="10">
        <text>5-aminomethyl-2-thiouridine(34) in tRNA + S-adenosyl-L-methionine = 5-methylaminomethyl-2-thiouridine(34) in tRNA + S-adenosyl-L-homocysteine + H(+)</text>
        <dbReference type="Rhea" id="RHEA:19569"/>
        <dbReference type="Rhea" id="RHEA-COMP:10195"/>
        <dbReference type="Rhea" id="RHEA-COMP:10197"/>
        <dbReference type="ChEBI" id="CHEBI:15378"/>
        <dbReference type="ChEBI" id="CHEBI:57856"/>
        <dbReference type="ChEBI" id="CHEBI:59789"/>
        <dbReference type="ChEBI" id="CHEBI:74454"/>
        <dbReference type="ChEBI" id="CHEBI:74455"/>
        <dbReference type="EC" id="2.1.1.61"/>
    </reaction>
</comment>
<keyword evidence="7 10" id="KW-0274">FAD</keyword>
<organism evidence="13 14">
    <name type="scientific">Burkholderia gladioli</name>
    <name type="common">Pseudomonas marginata</name>
    <name type="synonym">Phytomonas marginata</name>
    <dbReference type="NCBI Taxonomy" id="28095"/>
    <lineage>
        <taxon>Bacteria</taxon>
        <taxon>Pseudomonadati</taxon>
        <taxon>Pseudomonadota</taxon>
        <taxon>Betaproteobacteria</taxon>
        <taxon>Burkholderiales</taxon>
        <taxon>Burkholderiaceae</taxon>
        <taxon>Burkholderia</taxon>
    </lineage>
</organism>
<comment type="similarity">
    <text evidence="10">In the C-terminal section; belongs to the DAO family.</text>
</comment>
<dbReference type="NCBIfam" id="NF002483">
    <property type="entry name" value="PRK01747.1-4"/>
    <property type="match status" value="1"/>
</dbReference>
<dbReference type="AlphaFoldDB" id="A0A2A7RZQ8"/>
<evidence type="ECO:0000256" key="10">
    <source>
        <dbReference type="HAMAP-Rule" id="MF_01102"/>
    </source>
</evidence>
<dbReference type="GO" id="GO:0005737">
    <property type="term" value="C:cytoplasm"/>
    <property type="evidence" value="ECO:0007669"/>
    <property type="project" value="UniProtKB-SubCell"/>
</dbReference>
<evidence type="ECO:0000256" key="4">
    <source>
        <dbReference type="ARBA" id="ARBA00022679"/>
    </source>
</evidence>
<dbReference type="NCBIfam" id="NF002481">
    <property type="entry name" value="PRK01747.1-2"/>
    <property type="match status" value="1"/>
</dbReference>
<comment type="similarity">
    <text evidence="10">In the N-terminal section; belongs to the methyltransferase superfamily. tRNA (mnm(5)s(2)U34)-methyltransferase family.</text>
</comment>
<dbReference type="InterPro" id="IPR047785">
    <property type="entry name" value="tRNA_MNMC2"/>
</dbReference>
<evidence type="ECO:0000256" key="9">
    <source>
        <dbReference type="ARBA" id="ARBA00023268"/>
    </source>
</evidence>
<comment type="function">
    <text evidence="10">Catalyzes the last two steps in the biosynthesis of 5-methylaminomethyl-2-thiouridine (mnm(5)s(2)U) at the wobble position (U34) in tRNA. Catalyzes the FAD-dependent demodification of cmnm(5)s(2)U34 to nm(5)s(2)U34, followed by the transfer of a methyl group from S-adenosyl-L-methionine to nm(5)s(2)U34, to form mnm(5)s(2)U34.</text>
</comment>
<dbReference type="Gene3D" id="3.40.50.150">
    <property type="entry name" value="Vaccinia Virus protein VP39"/>
    <property type="match status" value="1"/>
</dbReference>
<evidence type="ECO:0000259" key="11">
    <source>
        <dbReference type="Pfam" id="PF01266"/>
    </source>
</evidence>
<dbReference type="InterPro" id="IPR029063">
    <property type="entry name" value="SAM-dependent_MTases_sf"/>
</dbReference>
<accession>A0A2A7RZQ8</accession>
<evidence type="ECO:0000313" key="14">
    <source>
        <dbReference type="Proteomes" id="UP000220629"/>
    </source>
</evidence>
<keyword evidence="2 10" id="KW-0489">Methyltransferase</keyword>
<sequence length="658" mass="70617">MTDRLAPATLVFREDGTLVSPAYGDIYHSAAGALAQAEHVFLRGNRLPERWRGRRHFTIVETGFGTGCNFLATWAAWRADPSRSERLHFVSVEKHPFSRDDLRKAARHIVAGTTIDASLVDELADAWPMLTPGLHRVELDAGRVVLTLAFGDAREMLPSLVLRADAFYLDGFAPSRNAELWSVEVFRALAKLADEHASFATYTSAGDVKRALENAGFSYRKVAGFAGKRAMLVGEFAPRWKLRRHEPPRAFDADTHDAIVIGAGLAGCALVERLAARGWRVTLIDRHAELASEASGNRAGVFHPLIAIDDNFGARLSRAGYQYALSRWRAFEAAGHAFSRSREGLLQLACDEPEFMRMQAAADALGMPDELASLLSREQASEQLGSETAQGGWFFPQGGSLDPTKLVAAACAMAGERLTRLANVEVARLVPREGGGWLALDANGATLASAAVAIVANAADAPRLAGLRHAPVQQVRGQLSMLPAGSAPKVALPVIGDGYLIPFVDGSALTGATYEPDDLDPIPREAGHRENLVRLAALLPHAQVDSNMLADPASLKGRVAFRCVAGDRLPLAGALGDEAAAAAHARALSGAQPRDLPRAAGLYGAFGFGSRGFVWAWLAAELIASQLEGEPWPIERELAEAIDPARFLLRALRQGRVG</sequence>
<evidence type="ECO:0000256" key="2">
    <source>
        <dbReference type="ARBA" id="ARBA00022603"/>
    </source>
</evidence>
<dbReference type="EC" id="2.1.1.61" evidence="10"/>
<dbReference type="NCBIfam" id="TIGR03197">
    <property type="entry name" value="MnmC_Cterm"/>
    <property type="match status" value="1"/>
</dbReference>
<dbReference type="GO" id="GO:0002097">
    <property type="term" value="P:tRNA wobble base modification"/>
    <property type="evidence" value="ECO:0007669"/>
    <property type="project" value="UniProtKB-UniRule"/>
</dbReference>
<comment type="caution">
    <text evidence="13">The sequence shown here is derived from an EMBL/GenBank/DDBJ whole genome shotgun (WGS) entry which is preliminary data.</text>
</comment>
<evidence type="ECO:0000313" key="13">
    <source>
        <dbReference type="EMBL" id="PEH36535.1"/>
    </source>
</evidence>
<protein>
    <recommendedName>
        <fullName evidence="10">tRNA 5-methylaminomethyl-2-thiouridine biosynthesis bifunctional protein MnmC</fullName>
        <shortName evidence="10">tRNA mnm(5)s(2)U biosynthesis bifunctional protein</shortName>
    </recommendedName>
    <domain>
        <recommendedName>
            <fullName evidence="10">tRNA (mnm(5)s(2)U34)-methyltransferase</fullName>
            <ecNumber evidence="10">2.1.1.61</ecNumber>
        </recommendedName>
    </domain>
    <domain>
        <recommendedName>
            <fullName evidence="10">FAD-dependent cmnm(5)s(2)U34 oxidoreductase</fullName>
            <ecNumber evidence="10">1.5.-.-</ecNumber>
        </recommendedName>
    </domain>
</protein>
<evidence type="ECO:0000256" key="7">
    <source>
        <dbReference type="ARBA" id="ARBA00022827"/>
    </source>
</evidence>
<evidence type="ECO:0000259" key="12">
    <source>
        <dbReference type="Pfam" id="PF05430"/>
    </source>
</evidence>
<evidence type="ECO:0000256" key="8">
    <source>
        <dbReference type="ARBA" id="ARBA00023002"/>
    </source>
</evidence>
<feature type="region of interest" description="tRNA (mnm(5)s(2)U34)-methyltransferase" evidence="10">
    <location>
        <begin position="1"/>
        <end position="237"/>
    </location>
</feature>
<dbReference type="HAMAP" id="MF_01102">
    <property type="entry name" value="MnmC"/>
    <property type="match status" value="1"/>
</dbReference>
<dbReference type="Pfam" id="PF05430">
    <property type="entry name" value="Methyltransf_30"/>
    <property type="match status" value="1"/>
</dbReference>